<gene>
    <name evidence="2" type="ORF">AKAW2_40478A</name>
</gene>
<evidence type="ECO:0000256" key="1">
    <source>
        <dbReference type="SAM" id="MobiDB-lite"/>
    </source>
</evidence>
<feature type="region of interest" description="Disordered" evidence="1">
    <location>
        <begin position="64"/>
        <end position="103"/>
    </location>
</feature>
<evidence type="ECO:0000313" key="2">
    <source>
        <dbReference type="EMBL" id="BCR98795.1"/>
    </source>
</evidence>
<evidence type="ECO:0000313" key="3">
    <source>
        <dbReference type="Proteomes" id="UP000661280"/>
    </source>
</evidence>
<organism evidence="2 3">
    <name type="scientific">Aspergillus kawachii</name>
    <name type="common">White koji mold</name>
    <name type="synonym">Aspergillus awamori var. kawachi</name>
    <dbReference type="NCBI Taxonomy" id="1069201"/>
    <lineage>
        <taxon>Eukaryota</taxon>
        <taxon>Fungi</taxon>
        <taxon>Dikarya</taxon>
        <taxon>Ascomycota</taxon>
        <taxon>Pezizomycotina</taxon>
        <taxon>Eurotiomycetes</taxon>
        <taxon>Eurotiomycetidae</taxon>
        <taxon>Eurotiales</taxon>
        <taxon>Aspergillaceae</taxon>
        <taxon>Aspergillus</taxon>
        <taxon>Aspergillus subgen. Circumdati</taxon>
    </lineage>
</organism>
<accession>A0A7R7ZY55</accession>
<dbReference type="GeneID" id="64960117"/>
<reference evidence="2" key="1">
    <citation type="submission" date="2021-01" db="EMBL/GenBank/DDBJ databases">
        <authorList>
            <consortium name="Aspergillus luchuensis mut. kawachii IFO 4304 genome sequencing consortium"/>
            <person name="Kazuki M."/>
            <person name="Futagami T."/>
        </authorList>
    </citation>
    <scope>NUCLEOTIDE SEQUENCE</scope>
    <source>
        <strain evidence="2">IFO 4308</strain>
    </source>
</reference>
<reference evidence="2" key="2">
    <citation type="submission" date="2021-02" db="EMBL/GenBank/DDBJ databases">
        <title>Aspergillus luchuensis mut. kawachii IFO 4304 genome sequence.</title>
        <authorList>
            <person name="Mori K."/>
            <person name="Kadooka C."/>
            <person name="Goto M."/>
            <person name="Futagami T."/>
        </authorList>
    </citation>
    <scope>NUCLEOTIDE SEQUENCE</scope>
    <source>
        <strain evidence="2">IFO 4308</strain>
    </source>
</reference>
<dbReference type="RefSeq" id="XP_041542558.1">
    <property type="nucleotide sequence ID" value="XM_041688810.1"/>
</dbReference>
<dbReference type="KEGG" id="aluc:AKAW2_40478A"/>
<name>A0A7R7ZY55_ASPKA</name>
<proteinExistence type="predicted"/>
<dbReference type="Proteomes" id="UP000661280">
    <property type="component" value="Chromosome 4"/>
</dbReference>
<keyword evidence="3" id="KW-1185">Reference proteome</keyword>
<dbReference type="AlphaFoldDB" id="A0A7R7ZY55"/>
<feature type="compositionally biased region" description="Basic residues" evidence="1">
    <location>
        <begin position="94"/>
        <end position="103"/>
    </location>
</feature>
<sequence>MAGLLFHDLHLYMNANPLSISMSKSKKPMYKTIVPVFPIRPVPIFFSSLWLTSFKHRPEMKVDASHRYRKSSKQNHAQKQEDTQNLNKSFYRTMRSKLRVHET</sequence>
<protein>
    <submittedName>
        <fullName evidence="2">Uncharacterized protein</fullName>
    </submittedName>
</protein>
<dbReference type="EMBL" id="AP024428">
    <property type="protein sequence ID" value="BCR98795.1"/>
    <property type="molecule type" value="Genomic_DNA"/>
</dbReference>